<evidence type="ECO:0000313" key="4">
    <source>
        <dbReference type="Proteomes" id="UP000229383"/>
    </source>
</evidence>
<sequence>MADLKKITIMFASIAVLSLVSALFSFIRLERDRREYELLARAYEVRTSYNASFKIYAEALGWSRRYRHIFLYNLGNTTFNKAVAEKSLPALKSALEYYNEAIRMNPYFMEAKKNAEILNKFISGLEVRSRNLAEEPNGDRRPQRGQKPGITPYEPTKP</sequence>
<keyword evidence="2" id="KW-0472">Membrane</keyword>
<keyword evidence="2" id="KW-0812">Transmembrane</keyword>
<reference evidence="4" key="1">
    <citation type="submission" date="2017-09" db="EMBL/GenBank/DDBJ databases">
        <title>Depth-based differentiation of microbial function through sediment-hosted aquifers and enrichment of novel symbionts in the deep terrestrial subsurface.</title>
        <authorList>
            <person name="Probst A.J."/>
            <person name="Ladd B."/>
            <person name="Jarett J.K."/>
            <person name="Geller-Mcgrath D.E."/>
            <person name="Sieber C.M.K."/>
            <person name="Emerson J.B."/>
            <person name="Anantharaman K."/>
            <person name="Thomas B.C."/>
            <person name="Malmstrom R."/>
            <person name="Stieglmeier M."/>
            <person name="Klingl A."/>
            <person name="Woyke T."/>
            <person name="Ryan C.M."/>
            <person name="Banfield J.F."/>
        </authorList>
    </citation>
    <scope>NUCLEOTIDE SEQUENCE [LARGE SCALE GENOMIC DNA]</scope>
</reference>
<feature type="compositionally biased region" description="Basic and acidic residues" evidence="1">
    <location>
        <begin position="132"/>
        <end position="142"/>
    </location>
</feature>
<evidence type="ECO:0000313" key="3">
    <source>
        <dbReference type="EMBL" id="PIR70377.1"/>
    </source>
</evidence>
<accession>A0A2H0TFP5</accession>
<feature type="region of interest" description="Disordered" evidence="1">
    <location>
        <begin position="132"/>
        <end position="158"/>
    </location>
</feature>
<name>A0A2H0TFP5_9BACT</name>
<evidence type="ECO:0008006" key="5">
    <source>
        <dbReference type="Google" id="ProtNLM"/>
    </source>
</evidence>
<keyword evidence="2" id="KW-1133">Transmembrane helix</keyword>
<dbReference type="AlphaFoldDB" id="A0A2H0TFP5"/>
<evidence type="ECO:0000256" key="1">
    <source>
        <dbReference type="SAM" id="MobiDB-lite"/>
    </source>
</evidence>
<gene>
    <name evidence="3" type="ORF">COU46_01795</name>
</gene>
<proteinExistence type="predicted"/>
<dbReference type="EMBL" id="PFCN01000021">
    <property type="protein sequence ID" value="PIR70377.1"/>
    <property type="molecule type" value="Genomic_DNA"/>
</dbReference>
<protein>
    <recommendedName>
        <fullName evidence="5">Tetratricopeptide repeat-like domain-containing protein</fullName>
    </recommendedName>
</protein>
<dbReference type="InterPro" id="IPR011990">
    <property type="entry name" value="TPR-like_helical_dom_sf"/>
</dbReference>
<organism evidence="3 4">
    <name type="scientific">Candidatus Niyogibacteria bacterium CG10_big_fil_rev_8_21_14_0_10_42_19</name>
    <dbReference type="NCBI Taxonomy" id="1974725"/>
    <lineage>
        <taxon>Bacteria</taxon>
        <taxon>Candidatus Niyogiibacteriota</taxon>
    </lineage>
</organism>
<evidence type="ECO:0000256" key="2">
    <source>
        <dbReference type="SAM" id="Phobius"/>
    </source>
</evidence>
<feature type="transmembrane region" description="Helical" evidence="2">
    <location>
        <begin position="6"/>
        <end position="27"/>
    </location>
</feature>
<comment type="caution">
    <text evidence="3">The sequence shown here is derived from an EMBL/GenBank/DDBJ whole genome shotgun (WGS) entry which is preliminary data.</text>
</comment>
<dbReference type="Proteomes" id="UP000229383">
    <property type="component" value="Unassembled WGS sequence"/>
</dbReference>
<dbReference type="SUPFAM" id="SSF48452">
    <property type="entry name" value="TPR-like"/>
    <property type="match status" value="1"/>
</dbReference>